<keyword evidence="1" id="KW-0812">Transmembrane</keyword>
<dbReference type="Proteomes" id="UP000045545">
    <property type="component" value="Unassembled WGS sequence"/>
</dbReference>
<evidence type="ECO:0000313" key="2">
    <source>
        <dbReference type="EMBL" id="CFX11479.1"/>
    </source>
</evidence>
<feature type="transmembrane region" description="Helical" evidence="1">
    <location>
        <begin position="536"/>
        <end position="555"/>
    </location>
</feature>
<name>A0A0E4GCC5_9FIRM</name>
<feature type="transmembrane region" description="Helical" evidence="1">
    <location>
        <begin position="646"/>
        <end position="666"/>
    </location>
</feature>
<sequence>MKNRLRVVLWITLLVALLLSMQGFILRTANEAQNKTLITAAEYQLFEKNAEISNMPINEVLKRLEDQGVNAIAVKETSLRDLAARGSVYISSLADFTAFSKAYRPDVWGAADRAIGQRYISPANLVVVSADEATTRFLQERLENRFTPQELVTFAAGGQHYFIVNAELPQLDKSKNAIKERDTLLGFEENILDSLKEQGFSIILRPGNTTGSNTAYLQEYERLIDRYDVKTLIFGYNSVTGYPDHLDVMEKLVDKYDLTIGVAETSQQLGYIPQEGLDKLIKKTNYPINRVYSTSHDDFVKTVDERYYRWVRGVIDRGIRIVYLVPFKDDKKDISQNLNDTIDTVGRFHETITAKGFVFSQPAVLEHLDSSIPGAVHRLLVSISLLLATLLYLEYLLRPQRKWILGLGGIGLVACVAINLLWGADFSKVYALAAAILYPTFSSLLLLLYLKRNSSRSWLSQLLGSLAILLAVNALGMYTIVTTLADIRYIMNIGYFSGVKVAFLVPLLLFPLNYLSATVERKDWLDFVRGFLRKSPSYLVLGLSLVALVALYVYIGRSGNESGIEVSSLEIRLREILEMVFLARPRFKEFIIGYPALMAMVYLYRKYKQDLLLLVLGFGVLIGSISMVNSFCHVFTAVTISVNRTLAGLLTGLIVGSALLLVIWITDSD</sequence>
<dbReference type="InterPro" id="IPR043748">
    <property type="entry name" value="DUF5693"/>
</dbReference>
<organism evidence="2 3">
    <name type="scientific">Syntrophomonas zehnderi OL-4</name>
    <dbReference type="NCBI Taxonomy" id="690567"/>
    <lineage>
        <taxon>Bacteria</taxon>
        <taxon>Bacillati</taxon>
        <taxon>Bacillota</taxon>
        <taxon>Clostridia</taxon>
        <taxon>Eubacteriales</taxon>
        <taxon>Syntrophomonadaceae</taxon>
        <taxon>Syntrophomonas</taxon>
    </lineage>
</organism>
<dbReference type="AlphaFoldDB" id="A0A0E4GCC5"/>
<evidence type="ECO:0000313" key="3">
    <source>
        <dbReference type="Proteomes" id="UP000045545"/>
    </source>
</evidence>
<dbReference type="RefSeq" id="WP_046495413.1">
    <property type="nucleotide sequence ID" value="NZ_CGIH01000005.1"/>
</dbReference>
<keyword evidence="1" id="KW-0472">Membrane</keyword>
<feature type="transmembrane region" description="Helical" evidence="1">
    <location>
        <begin position="404"/>
        <end position="423"/>
    </location>
</feature>
<proteinExistence type="predicted"/>
<gene>
    <name evidence="2" type="ORF">503</name>
</gene>
<keyword evidence="3" id="KW-1185">Reference proteome</keyword>
<dbReference type="STRING" id="690567.503"/>
<dbReference type="Pfam" id="PF18949">
    <property type="entry name" value="DUF5693"/>
    <property type="match status" value="1"/>
</dbReference>
<dbReference type="EMBL" id="CGIH01000005">
    <property type="protein sequence ID" value="CFX11479.1"/>
    <property type="molecule type" value="Genomic_DNA"/>
</dbReference>
<feature type="transmembrane region" description="Helical" evidence="1">
    <location>
        <begin position="379"/>
        <end position="397"/>
    </location>
</feature>
<protein>
    <submittedName>
        <fullName evidence="2">Uncharacterized</fullName>
    </submittedName>
</protein>
<feature type="transmembrane region" description="Helical" evidence="1">
    <location>
        <begin position="493"/>
        <end position="515"/>
    </location>
</feature>
<feature type="transmembrane region" description="Helical" evidence="1">
    <location>
        <begin position="611"/>
        <end position="640"/>
    </location>
</feature>
<evidence type="ECO:0000256" key="1">
    <source>
        <dbReference type="SAM" id="Phobius"/>
    </source>
</evidence>
<feature type="transmembrane region" description="Helical" evidence="1">
    <location>
        <begin position="462"/>
        <end position="481"/>
    </location>
</feature>
<reference evidence="2 3" key="1">
    <citation type="submission" date="2015-03" db="EMBL/GenBank/DDBJ databases">
        <authorList>
            <person name="Murphy D."/>
        </authorList>
    </citation>
    <scope>NUCLEOTIDE SEQUENCE [LARGE SCALE GENOMIC DNA]</scope>
    <source>
        <strain evidence="2 3">OL-4</strain>
    </source>
</reference>
<keyword evidence="1" id="KW-1133">Transmembrane helix</keyword>
<feature type="transmembrane region" description="Helical" evidence="1">
    <location>
        <begin position="429"/>
        <end position="450"/>
    </location>
</feature>
<dbReference type="OrthoDB" id="3805529at2"/>
<accession>A0A0E4GCC5</accession>